<evidence type="ECO:0000313" key="1">
    <source>
        <dbReference type="EMBL" id="KAF4034288.1"/>
    </source>
</evidence>
<proteinExistence type="predicted"/>
<dbReference type="AlphaFoldDB" id="A0A833SNS7"/>
<comment type="caution">
    <text evidence="1">The sequence shown here is derived from an EMBL/GenBank/DDBJ whole genome shotgun (WGS) entry which is preliminary data.</text>
</comment>
<evidence type="ECO:0000313" key="2">
    <source>
        <dbReference type="Proteomes" id="UP000602510"/>
    </source>
</evidence>
<keyword evidence="2" id="KW-1185">Reference proteome</keyword>
<dbReference type="Proteomes" id="UP000602510">
    <property type="component" value="Unassembled WGS sequence"/>
</dbReference>
<sequence length="137" mass="15645">MDVFALHPPNGRSMSSWCFDDVRVDLDRLEKDSANSLRAITTTRATISHDTLRVLFPHLNGHGKNGKQSLLECKLLRYRLIMRGSVRFEWDDRADRVSSMDTQSDMLTPLLRLLGNLEDVNRVFQGALVTTDCRILV</sequence>
<name>A0A833SNS7_PHYIN</name>
<accession>A0A833SNS7</accession>
<organism evidence="1 2">
    <name type="scientific">Phytophthora infestans</name>
    <name type="common">Potato late blight agent</name>
    <name type="synonym">Botrytis infestans</name>
    <dbReference type="NCBI Taxonomy" id="4787"/>
    <lineage>
        <taxon>Eukaryota</taxon>
        <taxon>Sar</taxon>
        <taxon>Stramenopiles</taxon>
        <taxon>Oomycota</taxon>
        <taxon>Peronosporomycetes</taxon>
        <taxon>Peronosporales</taxon>
        <taxon>Peronosporaceae</taxon>
        <taxon>Phytophthora</taxon>
    </lineage>
</organism>
<reference evidence="1" key="1">
    <citation type="submission" date="2020-04" db="EMBL/GenBank/DDBJ databases">
        <title>Hybrid Assembly of Korean Phytophthora infestans isolates.</title>
        <authorList>
            <person name="Prokchorchik M."/>
            <person name="Lee Y."/>
            <person name="Seo J."/>
            <person name="Cho J.-H."/>
            <person name="Park Y.-E."/>
            <person name="Jang D.-C."/>
            <person name="Im J.-S."/>
            <person name="Choi J.-G."/>
            <person name="Park H.-J."/>
            <person name="Lee G.-B."/>
            <person name="Lee Y.-G."/>
            <person name="Hong S.-Y."/>
            <person name="Cho K."/>
            <person name="Sohn K.H."/>
        </authorList>
    </citation>
    <scope>NUCLEOTIDE SEQUENCE</scope>
    <source>
        <strain evidence="1">KR_1_A1</strain>
    </source>
</reference>
<dbReference type="EMBL" id="WSZM01000373">
    <property type="protein sequence ID" value="KAF4034288.1"/>
    <property type="molecule type" value="Genomic_DNA"/>
</dbReference>
<gene>
    <name evidence="1" type="ORF">GN244_ATG13756</name>
</gene>
<protein>
    <submittedName>
        <fullName evidence="1">Uncharacterized protein</fullName>
    </submittedName>
</protein>